<dbReference type="Gene3D" id="3.30.70.270">
    <property type="match status" value="1"/>
</dbReference>
<dbReference type="Pfam" id="PF00990">
    <property type="entry name" value="GGDEF"/>
    <property type="match status" value="1"/>
</dbReference>
<dbReference type="PANTHER" id="PTHR33121">
    <property type="entry name" value="CYCLIC DI-GMP PHOSPHODIESTERASE PDEF"/>
    <property type="match status" value="1"/>
</dbReference>
<keyword evidence="1" id="KW-0472">Membrane</keyword>
<dbReference type="InterPro" id="IPR043128">
    <property type="entry name" value="Rev_trsase/Diguanyl_cyclase"/>
</dbReference>
<keyword evidence="1" id="KW-1133">Transmembrane helix</keyword>
<evidence type="ECO:0000313" key="5">
    <source>
        <dbReference type="Proteomes" id="UP000005798"/>
    </source>
</evidence>
<dbReference type="Gene3D" id="3.30.450.20">
    <property type="entry name" value="PAS domain"/>
    <property type="match status" value="1"/>
</dbReference>
<evidence type="ECO:0000259" key="3">
    <source>
        <dbReference type="PROSITE" id="PS50887"/>
    </source>
</evidence>
<dbReference type="SMART" id="SM00267">
    <property type="entry name" value="GGDEF"/>
    <property type="match status" value="1"/>
</dbReference>
<dbReference type="PROSITE" id="PS50883">
    <property type="entry name" value="EAL"/>
    <property type="match status" value="1"/>
</dbReference>
<keyword evidence="1" id="KW-0812">Transmembrane</keyword>
<evidence type="ECO:0000259" key="2">
    <source>
        <dbReference type="PROSITE" id="PS50883"/>
    </source>
</evidence>
<dbReference type="SUPFAM" id="SSF55073">
    <property type="entry name" value="Nucleotide cyclase"/>
    <property type="match status" value="1"/>
</dbReference>
<dbReference type="AlphaFoldDB" id="B0N8F4"/>
<dbReference type="eggNOG" id="COG2199">
    <property type="taxonomic scope" value="Bacteria"/>
</dbReference>
<keyword evidence="5" id="KW-1185">Reference proteome</keyword>
<dbReference type="Gene3D" id="3.20.20.450">
    <property type="entry name" value="EAL domain"/>
    <property type="match status" value="1"/>
</dbReference>
<name>B0N8F4_9FIRM</name>
<protein>
    <submittedName>
        <fullName evidence="4">Diguanylate cyclase (GGDEF) domain protein</fullName>
    </submittedName>
</protein>
<dbReference type="Pfam" id="PF00563">
    <property type="entry name" value="EAL"/>
    <property type="match status" value="1"/>
</dbReference>
<feature type="domain" description="EAL" evidence="2">
    <location>
        <begin position="487"/>
        <end position="741"/>
    </location>
</feature>
<dbReference type="GO" id="GO:0071111">
    <property type="term" value="F:cyclic-guanylate-specific phosphodiesterase activity"/>
    <property type="evidence" value="ECO:0007669"/>
    <property type="project" value="InterPro"/>
</dbReference>
<organism evidence="4 5">
    <name type="scientific">Thomasclavelia ramosa DSM 1402</name>
    <dbReference type="NCBI Taxonomy" id="445974"/>
    <lineage>
        <taxon>Bacteria</taxon>
        <taxon>Bacillati</taxon>
        <taxon>Bacillota</taxon>
        <taxon>Erysipelotrichia</taxon>
        <taxon>Erysipelotrichales</taxon>
        <taxon>Coprobacillaceae</taxon>
        <taxon>Thomasclavelia</taxon>
    </lineage>
</organism>
<dbReference type="InterPro" id="IPR029787">
    <property type="entry name" value="Nucleotide_cyclase"/>
</dbReference>
<dbReference type="HOGENOM" id="CLU_000445_70_44_9"/>
<reference evidence="4" key="1">
    <citation type="submission" date="2007-11" db="EMBL/GenBank/DDBJ databases">
        <authorList>
            <person name="Fulton L."/>
            <person name="Clifton S."/>
            <person name="Fulton B."/>
            <person name="Xu J."/>
            <person name="Minx P."/>
            <person name="Pepin K.H."/>
            <person name="Johnson M."/>
            <person name="Thiruvilangam P."/>
            <person name="Bhonagiri V."/>
            <person name="Nash W.E."/>
            <person name="Mardis E.R."/>
            <person name="Wilson R.K."/>
        </authorList>
    </citation>
    <scope>NUCLEOTIDE SEQUENCE [LARGE SCALE GENOMIC DNA]</scope>
    <source>
        <strain evidence="4">DSM 1402</strain>
    </source>
</reference>
<evidence type="ECO:0000256" key="1">
    <source>
        <dbReference type="SAM" id="Phobius"/>
    </source>
</evidence>
<comment type="caution">
    <text evidence="4">The sequence shown here is derived from an EMBL/GenBank/DDBJ whole genome shotgun (WGS) entry which is preliminary data.</text>
</comment>
<evidence type="ECO:0000313" key="4">
    <source>
        <dbReference type="EMBL" id="EDS18092.1"/>
    </source>
</evidence>
<dbReference type="PANTHER" id="PTHR33121:SF71">
    <property type="entry name" value="OXYGEN SENSOR PROTEIN DOSP"/>
    <property type="match status" value="1"/>
</dbReference>
<dbReference type="CDD" id="cd01949">
    <property type="entry name" value="GGDEF"/>
    <property type="match status" value="1"/>
</dbReference>
<dbReference type="InterPro" id="IPR001633">
    <property type="entry name" value="EAL_dom"/>
</dbReference>
<gene>
    <name evidence="4" type="ORF">CLORAM_02888</name>
</gene>
<feature type="transmembrane region" description="Helical" evidence="1">
    <location>
        <begin position="279"/>
        <end position="302"/>
    </location>
</feature>
<dbReference type="PROSITE" id="PS50887">
    <property type="entry name" value="GGDEF"/>
    <property type="match status" value="1"/>
</dbReference>
<dbReference type="CDD" id="cd01948">
    <property type="entry name" value="EAL"/>
    <property type="match status" value="1"/>
</dbReference>
<reference evidence="4" key="2">
    <citation type="submission" date="2014-06" db="EMBL/GenBank/DDBJ databases">
        <title>Draft genome sequence of Clostridium ramosum(DSM 1402).</title>
        <authorList>
            <person name="Sudarsanam P."/>
            <person name="Ley R."/>
            <person name="Guruge J."/>
            <person name="Turnbaugh P.J."/>
            <person name="Mahowald M."/>
            <person name="Liep D."/>
            <person name="Gordon J."/>
        </authorList>
    </citation>
    <scope>NUCLEOTIDE SEQUENCE</scope>
    <source>
        <strain evidence="4">DSM 1402</strain>
    </source>
</reference>
<dbReference type="InterPro" id="IPR035919">
    <property type="entry name" value="EAL_sf"/>
</dbReference>
<feature type="transmembrane region" description="Helical" evidence="1">
    <location>
        <begin position="12"/>
        <end position="33"/>
    </location>
</feature>
<sequence length="742" mass="85940">MIPMKNKKISLMIVGGISAVIFVVFSMFIYVNYVQDSLWDKSINDILETTSQEEKAFNVYMTKEMTNSQNILTNIAYLQTKIPQYLQHLSNREEAKYLYIDYTNDCYYDENGNYPLGDEQLFQQIKADNNSQGFLEPYLNSKTGIKTFATYVKTSDSQSVIVKETQLSFIIENFSLSFYNDLGFSYIVKDNGEILIRSKHRNSNRTFKNLFDLIDLSGNDAKTIESFKASLSKRDKGVALFNYQDSSNVFCYVPLQQNNHWFIISIIPNNVIMKQANNIIISSIILCSGIAGAISCVVLLYIRDSRKHKRMLENLAFYDHLTMLYNYQKFKTEGEKLFLERNHTLLAVLYLDINDFKIINELYGYKYGDKILTQLANILKKLVIAPGLTCRVNADNFLIMQSYHDRTELENLCQEINQKFCNLLESLDNKNNTIVKIGICCYEDDQTISGIDGLIDCSHLALNAYIPGQTNNYYFYNSKMHDQMIRKVEIENNMESALLNNEFTFYLQPKYAPNGQVMLGAEALVRWLEPSGNLIMPGEFIPIFEQNGFILKMDEYIFESVCKFLYQRIIENLPNVPISINISRLHLYQDDFIERYSKIKNKYSLPDKLVELEITENILLDNIERIRNIIIELQNNGFTCSIDDFGSGYSSLNSLKDLPFEVIKLDRLFLINSYDIQRSQEIIKAIVEMAKTINIKTVAEGVETPSQLEFLKMIDCDMIQGYIFSKPRPIKEFEQLLINQEK</sequence>
<dbReference type="SUPFAM" id="SSF141868">
    <property type="entry name" value="EAL domain-like"/>
    <property type="match status" value="1"/>
</dbReference>
<proteinExistence type="predicted"/>
<dbReference type="InterPro" id="IPR000160">
    <property type="entry name" value="GGDEF_dom"/>
</dbReference>
<dbReference type="Proteomes" id="UP000005798">
    <property type="component" value="Unassembled WGS sequence"/>
</dbReference>
<dbReference type="SMART" id="SM00052">
    <property type="entry name" value="EAL"/>
    <property type="match status" value="1"/>
</dbReference>
<dbReference type="EMBL" id="ABFX02000008">
    <property type="protein sequence ID" value="EDS18092.1"/>
    <property type="molecule type" value="Genomic_DNA"/>
</dbReference>
<dbReference type="eggNOG" id="COG2200">
    <property type="taxonomic scope" value="Bacteria"/>
</dbReference>
<accession>B0N8F4</accession>
<dbReference type="NCBIfam" id="TIGR00254">
    <property type="entry name" value="GGDEF"/>
    <property type="match status" value="1"/>
</dbReference>
<dbReference type="InterPro" id="IPR050706">
    <property type="entry name" value="Cyclic-di-GMP_PDE-like"/>
</dbReference>
<feature type="domain" description="GGDEF" evidence="3">
    <location>
        <begin position="344"/>
        <end position="478"/>
    </location>
</feature>